<feature type="domain" description="EGF-like" evidence="6">
    <location>
        <begin position="131"/>
        <end position="172"/>
    </location>
</feature>
<dbReference type="PROSITE" id="PS00010">
    <property type="entry name" value="ASX_HYDROXYL"/>
    <property type="match status" value="2"/>
</dbReference>
<feature type="domain" description="EGF-like" evidence="6">
    <location>
        <begin position="4"/>
        <end position="44"/>
    </location>
</feature>
<feature type="domain" description="EGF-like" evidence="6">
    <location>
        <begin position="88"/>
        <end position="130"/>
    </location>
</feature>
<dbReference type="PANTHER" id="PTHR24039:SF58">
    <property type="entry name" value="EGF-LIKE DOMAIN-CONTAINING PROTEIN"/>
    <property type="match status" value="1"/>
</dbReference>
<feature type="domain" description="EGF-like" evidence="6">
    <location>
        <begin position="173"/>
        <end position="214"/>
    </location>
</feature>
<proteinExistence type="predicted"/>
<dbReference type="CDD" id="cd00054">
    <property type="entry name" value="EGF_CA"/>
    <property type="match status" value="2"/>
</dbReference>
<keyword evidence="4 5" id="KW-1015">Disulfide bond</keyword>
<dbReference type="InterPro" id="IPR001881">
    <property type="entry name" value="EGF-like_Ca-bd_dom"/>
</dbReference>
<dbReference type="OrthoDB" id="41109at2759"/>
<dbReference type="PANTHER" id="PTHR24039">
    <property type="entry name" value="FIBRILLIN-RELATED"/>
    <property type="match status" value="1"/>
</dbReference>
<dbReference type="InterPro" id="IPR009030">
    <property type="entry name" value="Growth_fac_rcpt_cys_sf"/>
</dbReference>
<dbReference type="SUPFAM" id="SSF57184">
    <property type="entry name" value="Growth factor receptor domain"/>
    <property type="match status" value="2"/>
</dbReference>
<accession>A0A7J7JFZ6</accession>
<dbReference type="AlphaFoldDB" id="A0A7J7JFZ6"/>
<evidence type="ECO:0000256" key="5">
    <source>
        <dbReference type="PROSITE-ProRule" id="PRU00076"/>
    </source>
</evidence>
<dbReference type="InterPro" id="IPR049883">
    <property type="entry name" value="NOTCH1_EGF-like"/>
</dbReference>
<feature type="disulfide bond" evidence="5">
    <location>
        <begin position="140"/>
        <end position="157"/>
    </location>
</feature>
<name>A0A7J7JFZ6_BUGNE</name>
<dbReference type="Pfam" id="PF07645">
    <property type="entry name" value="EGF_CA"/>
    <property type="match status" value="1"/>
</dbReference>
<dbReference type="InterPro" id="IPR018097">
    <property type="entry name" value="EGF_Ca-bd_CS"/>
</dbReference>
<evidence type="ECO:0000256" key="2">
    <source>
        <dbReference type="ARBA" id="ARBA00022729"/>
    </source>
</evidence>
<dbReference type="PROSITE" id="PS01187">
    <property type="entry name" value="EGF_CA"/>
    <property type="match status" value="1"/>
</dbReference>
<dbReference type="EMBL" id="VXIV02002561">
    <property type="protein sequence ID" value="KAF6024531.1"/>
    <property type="molecule type" value="Genomic_DNA"/>
</dbReference>
<keyword evidence="3" id="KW-0677">Repeat</keyword>
<dbReference type="Gene3D" id="2.10.25.10">
    <property type="entry name" value="Laminin"/>
    <property type="match status" value="5"/>
</dbReference>
<reference evidence="7" key="1">
    <citation type="submission" date="2020-06" db="EMBL/GenBank/DDBJ databases">
        <title>Draft genome of Bugula neritina, a colonial animal packing powerful symbionts and potential medicines.</title>
        <authorList>
            <person name="Rayko M."/>
        </authorList>
    </citation>
    <scope>NUCLEOTIDE SEQUENCE [LARGE SCALE GENOMIC DNA]</scope>
    <source>
        <strain evidence="7">Kwan_BN1</strain>
    </source>
</reference>
<dbReference type="InterPro" id="IPR000152">
    <property type="entry name" value="EGF-type_Asp/Asn_hydroxyl_site"/>
</dbReference>
<evidence type="ECO:0000313" key="7">
    <source>
        <dbReference type="EMBL" id="KAF6024531.1"/>
    </source>
</evidence>
<dbReference type="GO" id="GO:0005509">
    <property type="term" value="F:calcium ion binding"/>
    <property type="evidence" value="ECO:0007669"/>
    <property type="project" value="InterPro"/>
</dbReference>
<evidence type="ECO:0000256" key="3">
    <source>
        <dbReference type="ARBA" id="ARBA00022737"/>
    </source>
</evidence>
<dbReference type="InterPro" id="IPR000742">
    <property type="entry name" value="EGF"/>
</dbReference>
<feature type="domain" description="EGF-like" evidence="6">
    <location>
        <begin position="45"/>
        <end position="87"/>
    </location>
</feature>
<dbReference type="SMART" id="SM00179">
    <property type="entry name" value="EGF_CA"/>
    <property type="match status" value="2"/>
</dbReference>
<evidence type="ECO:0000256" key="4">
    <source>
        <dbReference type="ARBA" id="ARBA00023157"/>
    </source>
</evidence>
<keyword evidence="1 5" id="KW-0245">EGF-like domain</keyword>
<evidence type="ECO:0000256" key="1">
    <source>
        <dbReference type="ARBA" id="ARBA00022536"/>
    </source>
</evidence>
<organism evidence="7 8">
    <name type="scientific">Bugula neritina</name>
    <name type="common">Brown bryozoan</name>
    <name type="synonym">Sertularia neritina</name>
    <dbReference type="NCBI Taxonomy" id="10212"/>
    <lineage>
        <taxon>Eukaryota</taxon>
        <taxon>Metazoa</taxon>
        <taxon>Spiralia</taxon>
        <taxon>Lophotrochozoa</taxon>
        <taxon>Bryozoa</taxon>
        <taxon>Gymnolaemata</taxon>
        <taxon>Cheilostomatida</taxon>
        <taxon>Flustrina</taxon>
        <taxon>Buguloidea</taxon>
        <taxon>Bugulidae</taxon>
        <taxon>Bugula</taxon>
    </lineage>
</organism>
<dbReference type="PROSITE" id="PS01186">
    <property type="entry name" value="EGF_2"/>
    <property type="match status" value="5"/>
</dbReference>
<comment type="caution">
    <text evidence="5">Lacks conserved residue(s) required for the propagation of feature annotation.</text>
</comment>
<comment type="caution">
    <text evidence="7">The sequence shown here is derived from an EMBL/GenBank/DDBJ whole genome shotgun (WGS) entry which is preliminary data.</text>
</comment>
<dbReference type="FunFam" id="2.10.25.10:FF:000038">
    <property type="entry name" value="Fibrillin 2"/>
    <property type="match status" value="1"/>
</dbReference>
<protein>
    <recommendedName>
        <fullName evidence="6">EGF-like domain-containing protein</fullName>
    </recommendedName>
</protein>
<dbReference type="SMART" id="SM00181">
    <property type="entry name" value="EGF"/>
    <property type="match status" value="5"/>
</dbReference>
<sequence>MIADVDQCASGPCKGHNSVCSDLIGGYRCDCPIGYNGDGDNYCYDGHPCPDEQNVCSKNAICGYNFIQQRLECSCNKGYVGDGLSCVDVNECAAEKDYDCHPNAECVNTEGSYFCSCKPGYKGDGEYECKEIKACDSSPCRGRNAVCGETDGAGFTCSCPTGFHGDGVNSCNDGVSCPNGTNVCSKDATCQYNTERGPHCVCKQGYIGDGITCKSIKTSKLDLKPTPKQQRPMSSHHKRKITYTSSHVITIDQ</sequence>
<evidence type="ECO:0000313" key="8">
    <source>
        <dbReference type="Proteomes" id="UP000593567"/>
    </source>
</evidence>
<keyword evidence="8" id="KW-1185">Reference proteome</keyword>
<gene>
    <name evidence="7" type="ORF">EB796_017151</name>
</gene>
<evidence type="ECO:0000259" key="6">
    <source>
        <dbReference type="PROSITE" id="PS50026"/>
    </source>
</evidence>
<dbReference type="InterPro" id="IPR024731">
    <property type="entry name" value="NELL2-like_EGF"/>
</dbReference>
<feature type="disulfide bond" evidence="5">
    <location>
        <begin position="56"/>
        <end position="73"/>
    </location>
</feature>
<dbReference type="PROSITE" id="PS50026">
    <property type="entry name" value="EGF_3"/>
    <property type="match status" value="5"/>
</dbReference>
<dbReference type="Proteomes" id="UP000593567">
    <property type="component" value="Unassembled WGS sequence"/>
</dbReference>
<keyword evidence="2" id="KW-0732">Signal</keyword>
<dbReference type="Pfam" id="PF12947">
    <property type="entry name" value="EGF_3"/>
    <property type="match status" value="3"/>
</dbReference>